<dbReference type="RefSeq" id="WP_022169911.1">
    <property type="nucleotide sequence ID" value="NZ_CABJFJ010000008.1"/>
</dbReference>
<dbReference type="GO" id="GO:0006508">
    <property type="term" value="P:proteolysis"/>
    <property type="evidence" value="ECO:0007669"/>
    <property type="project" value="UniProtKB-KW"/>
</dbReference>
<dbReference type="GO" id="GO:0004252">
    <property type="term" value="F:serine-type endopeptidase activity"/>
    <property type="evidence" value="ECO:0007669"/>
    <property type="project" value="InterPro"/>
</dbReference>
<evidence type="ECO:0000256" key="5">
    <source>
        <dbReference type="ARBA" id="ARBA00022825"/>
    </source>
</evidence>
<dbReference type="InterPro" id="IPR002610">
    <property type="entry name" value="Peptidase_S54_rhomboid-like"/>
</dbReference>
<gene>
    <name evidence="10" type="primary">gluP</name>
    <name evidence="10" type="ORF">ERS852578_00297</name>
</gene>
<evidence type="ECO:0000313" key="11">
    <source>
        <dbReference type="Proteomes" id="UP000095390"/>
    </source>
</evidence>
<dbReference type="InterPro" id="IPR035952">
    <property type="entry name" value="Rhomboid-like_sf"/>
</dbReference>
<evidence type="ECO:0000256" key="8">
    <source>
        <dbReference type="SAM" id="Phobius"/>
    </source>
</evidence>
<evidence type="ECO:0000256" key="2">
    <source>
        <dbReference type="ARBA" id="ARBA00022670"/>
    </source>
</evidence>
<feature type="transmembrane region" description="Helical" evidence="8">
    <location>
        <begin position="154"/>
        <end position="172"/>
    </location>
</feature>
<evidence type="ECO:0000259" key="9">
    <source>
        <dbReference type="Pfam" id="PF01694"/>
    </source>
</evidence>
<feature type="transmembrane region" description="Helical" evidence="8">
    <location>
        <begin position="205"/>
        <end position="226"/>
    </location>
</feature>
<sequence>MEFVEALQEFLFHQGFQKIKYDSKILWGKDTGDKLSLLEVVPPLLPGQPRIGLKQREEEMLDIERQIMLKYRKKVEHLLLILNKGEADFEERKEAEKYPDIWFFDIKAGQLYIYEYQKSQYCGLESSLEPFSQKFLQQKITEERTELQRMLTPVNTILVLANVVVFMILSFLGNTTDAEFMAAHGAMDWMDVVEKHQYYRLFTSMFLHFGADHLLQNMLILLVIGCRLERITGKLSYLLIYIGAGLIGAGTSIIFTLGNNPNTVSAGASGAIFGVMGGLLYCIISDIIQKKRHRVEEIGLTGMIFMVASALSYGFFSTGIDNAAHIGGLVGGFLITMISRFVI</sequence>
<dbReference type="PANTHER" id="PTHR22936:SF69">
    <property type="entry name" value="RHOMBOID-LIKE PROTEIN"/>
    <property type="match status" value="1"/>
</dbReference>
<keyword evidence="7 8" id="KW-0472">Membrane</keyword>
<dbReference type="AlphaFoldDB" id="A0A173RPD6"/>
<dbReference type="SUPFAM" id="SSF144091">
    <property type="entry name" value="Rhomboid-like"/>
    <property type="match status" value="1"/>
</dbReference>
<dbReference type="EC" id="3.4.21.105" evidence="10"/>
<feature type="domain" description="Peptidase S54 rhomboid" evidence="9">
    <location>
        <begin position="196"/>
        <end position="338"/>
    </location>
</feature>
<keyword evidence="6 8" id="KW-1133">Transmembrane helix</keyword>
<evidence type="ECO:0000256" key="3">
    <source>
        <dbReference type="ARBA" id="ARBA00022692"/>
    </source>
</evidence>
<dbReference type="InterPro" id="IPR022764">
    <property type="entry name" value="Peptidase_S54_rhomboid_dom"/>
</dbReference>
<dbReference type="Pfam" id="PF01694">
    <property type="entry name" value="Rhomboid"/>
    <property type="match status" value="1"/>
</dbReference>
<name>A0A173RPD6_9FIRM</name>
<evidence type="ECO:0000256" key="6">
    <source>
        <dbReference type="ARBA" id="ARBA00022989"/>
    </source>
</evidence>
<feature type="transmembrane region" description="Helical" evidence="8">
    <location>
        <begin position="264"/>
        <end position="283"/>
    </location>
</feature>
<feature type="transmembrane region" description="Helical" evidence="8">
    <location>
        <begin position="322"/>
        <end position="342"/>
    </location>
</feature>
<dbReference type="EMBL" id="CYYC01000003">
    <property type="protein sequence ID" value="CUM79944.1"/>
    <property type="molecule type" value="Genomic_DNA"/>
</dbReference>
<evidence type="ECO:0000256" key="7">
    <source>
        <dbReference type="ARBA" id="ARBA00023136"/>
    </source>
</evidence>
<keyword evidence="5" id="KW-0720">Serine protease</keyword>
<keyword evidence="2 10" id="KW-0645">Protease</keyword>
<feature type="transmembrane region" description="Helical" evidence="8">
    <location>
        <begin position="295"/>
        <end position="316"/>
    </location>
</feature>
<dbReference type="GO" id="GO:0016020">
    <property type="term" value="C:membrane"/>
    <property type="evidence" value="ECO:0007669"/>
    <property type="project" value="UniProtKB-SubCell"/>
</dbReference>
<evidence type="ECO:0000256" key="4">
    <source>
        <dbReference type="ARBA" id="ARBA00022801"/>
    </source>
</evidence>
<keyword evidence="3 8" id="KW-0812">Transmembrane</keyword>
<dbReference type="PANTHER" id="PTHR22936">
    <property type="entry name" value="RHOMBOID-RELATED"/>
    <property type="match status" value="1"/>
</dbReference>
<proteinExistence type="predicted"/>
<organism evidence="10 11">
    <name type="scientific">Anaerobutyricum hallii</name>
    <dbReference type="NCBI Taxonomy" id="39488"/>
    <lineage>
        <taxon>Bacteria</taxon>
        <taxon>Bacillati</taxon>
        <taxon>Bacillota</taxon>
        <taxon>Clostridia</taxon>
        <taxon>Lachnospirales</taxon>
        <taxon>Lachnospiraceae</taxon>
        <taxon>Anaerobutyricum</taxon>
    </lineage>
</organism>
<accession>A0A173RPD6</accession>
<protein>
    <submittedName>
        <fullName evidence="10">Rhomboid protease gluP</fullName>
        <ecNumber evidence="10">3.4.21.105</ecNumber>
    </submittedName>
</protein>
<reference evidence="10 11" key="1">
    <citation type="submission" date="2015-09" db="EMBL/GenBank/DDBJ databases">
        <authorList>
            <consortium name="Pathogen Informatics"/>
        </authorList>
    </citation>
    <scope>NUCLEOTIDE SEQUENCE [LARGE SCALE GENOMIC DNA]</scope>
    <source>
        <strain evidence="10 11">2789STDY5834966</strain>
    </source>
</reference>
<dbReference type="Proteomes" id="UP000095390">
    <property type="component" value="Unassembled WGS sequence"/>
</dbReference>
<evidence type="ECO:0000313" key="10">
    <source>
        <dbReference type="EMBL" id="CUM79944.1"/>
    </source>
</evidence>
<dbReference type="Gene3D" id="1.20.1540.10">
    <property type="entry name" value="Rhomboid-like"/>
    <property type="match status" value="1"/>
</dbReference>
<comment type="subcellular location">
    <subcellularLocation>
        <location evidence="1">Membrane</location>
        <topology evidence="1">Multi-pass membrane protein</topology>
    </subcellularLocation>
</comment>
<feature type="transmembrane region" description="Helical" evidence="8">
    <location>
        <begin position="238"/>
        <end position="258"/>
    </location>
</feature>
<keyword evidence="4 10" id="KW-0378">Hydrolase</keyword>
<evidence type="ECO:0000256" key="1">
    <source>
        <dbReference type="ARBA" id="ARBA00004141"/>
    </source>
</evidence>